<dbReference type="Proteomes" id="UP000523161">
    <property type="component" value="Unassembled WGS sequence"/>
</dbReference>
<accession>A0A7Y5ANK0</accession>
<protein>
    <submittedName>
        <fullName evidence="1">Uncharacterized protein</fullName>
    </submittedName>
</protein>
<dbReference type="EMBL" id="JABSOD010000003">
    <property type="protein sequence ID" value="NRQ41688.1"/>
    <property type="molecule type" value="Genomic_DNA"/>
</dbReference>
<proteinExistence type="predicted"/>
<organism evidence="1 2">
    <name type="scientific">Rheinheimera lutimaris</name>
    <dbReference type="NCBI Taxonomy" id="2740584"/>
    <lineage>
        <taxon>Bacteria</taxon>
        <taxon>Pseudomonadati</taxon>
        <taxon>Pseudomonadota</taxon>
        <taxon>Gammaproteobacteria</taxon>
        <taxon>Chromatiales</taxon>
        <taxon>Chromatiaceae</taxon>
        <taxon>Rheinheimera</taxon>
    </lineage>
</organism>
<keyword evidence="2" id="KW-1185">Reference proteome</keyword>
<evidence type="ECO:0000313" key="2">
    <source>
        <dbReference type="Proteomes" id="UP000523161"/>
    </source>
</evidence>
<dbReference type="RefSeq" id="WP_173499939.1">
    <property type="nucleotide sequence ID" value="NZ_JABSOD010000003.1"/>
</dbReference>
<reference evidence="1 2" key="1">
    <citation type="submission" date="2020-06" db="EMBL/GenBank/DDBJ databases">
        <title>Rheinheimera sp. nov., a marine bacterium isolated from coastal.</title>
        <authorList>
            <person name="Yu Q."/>
            <person name="Qi Y."/>
            <person name="Pu J."/>
        </authorList>
    </citation>
    <scope>NUCLEOTIDE SEQUENCE [LARGE SCALE GENOMIC DNA]</scope>
    <source>
        <strain evidence="1 2">YQF-2</strain>
    </source>
</reference>
<gene>
    <name evidence="1" type="ORF">HRH59_03770</name>
</gene>
<comment type="caution">
    <text evidence="1">The sequence shown here is derived from an EMBL/GenBank/DDBJ whole genome shotgun (WGS) entry which is preliminary data.</text>
</comment>
<evidence type="ECO:0000313" key="1">
    <source>
        <dbReference type="EMBL" id="NRQ41688.1"/>
    </source>
</evidence>
<name>A0A7Y5ANK0_9GAMM</name>
<dbReference type="AlphaFoldDB" id="A0A7Y5ANK0"/>
<sequence>MKSKKLETLVNVYKELAEELGKLNSPELEPLLNSWSVSLGQVNEIISNPDNAIKPSQLASGFEQGLRDMHLMLSDLNVQYRSPAIGVFYKIVGLHLPGFFQKSKAQLQRIVAKGQIKNENEWYLVRHRVDEIECQLNNEAELAVLNELLGNFEASV</sequence>